<protein>
    <submittedName>
        <fullName evidence="2">Uncharacterized protein</fullName>
    </submittedName>
</protein>
<organism evidence="2 3">
    <name type="scientific">Salmonella phage 118970_sal2</name>
    <dbReference type="NCBI Taxonomy" id="1813782"/>
    <lineage>
        <taxon>Viruses</taxon>
        <taxon>Duplodnaviria</taxon>
        <taxon>Heunggongvirae</taxon>
        <taxon>Uroviricota</taxon>
        <taxon>Caudoviricetes</taxon>
        <taxon>Demerecviridae</taxon>
        <taxon>Markadamsvirinae</taxon>
        <taxon>Epseptimavirus</taxon>
        <taxon>Epseptimavirus 118970sal2</taxon>
    </lineage>
</organism>
<proteinExistence type="predicted"/>
<dbReference type="RefSeq" id="YP_009323797.1">
    <property type="nucleotide sequence ID" value="NC_031933.1"/>
</dbReference>
<sequence>MKYKIAQVFMVVWSIPILITAVNTDTFNFIEKSIGLGTGFTMLGLSLLWLKR</sequence>
<evidence type="ECO:0000256" key="1">
    <source>
        <dbReference type="SAM" id="Phobius"/>
    </source>
</evidence>
<evidence type="ECO:0000313" key="3">
    <source>
        <dbReference type="Proteomes" id="UP000207623"/>
    </source>
</evidence>
<dbReference type="KEGG" id="vg:30310585"/>
<dbReference type="GeneID" id="30310585"/>
<evidence type="ECO:0000313" key="2">
    <source>
        <dbReference type="EMBL" id="ANH50976.1"/>
    </source>
</evidence>
<reference evidence="2 3" key="1">
    <citation type="submission" date="2016-04" db="EMBL/GenBank/DDBJ databases">
        <title>Complete Genome Sequences of three Siphoviridae Bacteriophages infecting Salmonella enterica enterica subsp. Enteridis.</title>
        <authorList>
            <person name="Paradiso R."/>
            <person name="Lombardi S."/>
            <person name="Iodice M.G."/>
            <person name="Riccardi M.G."/>
            <person name="Orsini M."/>
            <person name="Bolletti Censi S."/>
            <person name="Galiero G."/>
            <person name="Borriello G."/>
        </authorList>
    </citation>
    <scope>NUCLEOTIDE SEQUENCE [LARGE SCALE GENOMIC DNA]</scope>
</reference>
<accession>A0A173GCC5</accession>
<keyword evidence="3" id="KW-1185">Reference proteome</keyword>
<dbReference type="EMBL" id="KX017521">
    <property type="protein sequence ID" value="ANH50976.1"/>
    <property type="molecule type" value="Genomic_DNA"/>
</dbReference>
<name>A0A173GCC5_9CAUD</name>
<keyword evidence="1" id="KW-1133">Transmembrane helix</keyword>
<feature type="transmembrane region" description="Helical" evidence="1">
    <location>
        <begin position="34"/>
        <end position="50"/>
    </location>
</feature>
<dbReference type="Proteomes" id="UP000207623">
    <property type="component" value="Segment"/>
</dbReference>
<keyword evidence="1" id="KW-0472">Membrane</keyword>
<keyword evidence="1" id="KW-0812">Transmembrane</keyword>